<feature type="compositionally biased region" description="Polar residues" evidence="1">
    <location>
        <begin position="69"/>
        <end position="80"/>
    </location>
</feature>
<proteinExistence type="predicted"/>
<evidence type="ECO:0000256" key="1">
    <source>
        <dbReference type="SAM" id="MobiDB-lite"/>
    </source>
</evidence>
<evidence type="ECO:0000313" key="2">
    <source>
        <dbReference type="EMBL" id="KKM23584.1"/>
    </source>
</evidence>
<protein>
    <submittedName>
        <fullName evidence="2">Uncharacterized protein</fullName>
    </submittedName>
</protein>
<comment type="caution">
    <text evidence="2">The sequence shown here is derived from an EMBL/GenBank/DDBJ whole genome shotgun (WGS) entry which is preliminary data.</text>
</comment>
<feature type="compositionally biased region" description="Polar residues" evidence="1">
    <location>
        <begin position="50"/>
        <end position="61"/>
    </location>
</feature>
<accession>A0A0F9IUC2</accession>
<gene>
    <name evidence="2" type="ORF">LCGC14_1613700</name>
</gene>
<dbReference type="AlphaFoldDB" id="A0A0F9IUC2"/>
<reference evidence="2" key="1">
    <citation type="journal article" date="2015" name="Nature">
        <title>Complex archaea that bridge the gap between prokaryotes and eukaryotes.</title>
        <authorList>
            <person name="Spang A."/>
            <person name="Saw J.H."/>
            <person name="Jorgensen S.L."/>
            <person name="Zaremba-Niedzwiedzka K."/>
            <person name="Martijn J."/>
            <person name="Lind A.E."/>
            <person name="van Eijk R."/>
            <person name="Schleper C."/>
            <person name="Guy L."/>
            <person name="Ettema T.J."/>
        </authorList>
    </citation>
    <scope>NUCLEOTIDE SEQUENCE</scope>
</reference>
<name>A0A0F9IUC2_9ZZZZ</name>
<feature type="region of interest" description="Disordered" evidence="1">
    <location>
        <begin position="42"/>
        <end position="80"/>
    </location>
</feature>
<sequence length="210" mass="22769">MPPGPPGLPKIKLPTRPLEPLREIVRGGRERLEEAGNDIRSIAEEFHGGTPNTTPTIQETPKTPEIEPQSRTSSPTTGVTKLTSEETLAYQNREIGRELWLLEKHLAQGCRIPDSAGKLIPCDCCEKGGFIAGLAYESIPIAERASRSSASYEEIAKWAEELTPMVTVAAVESGQYDYKKLSGEASTLRKKLMGSLALGALLSPSEESLP</sequence>
<dbReference type="EMBL" id="LAZR01013095">
    <property type="protein sequence ID" value="KKM23584.1"/>
    <property type="molecule type" value="Genomic_DNA"/>
</dbReference>
<organism evidence="2">
    <name type="scientific">marine sediment metagenome</name>
    <dbReference type="NCBI Taxonomy" id="412755"/>
    <lineage>
        <taxon>unclassified sequences</taxon>
        <taxon>metagenomes</taxon>
        <taxon>ecological metagenomes</taxon>
    </lineage>
</organism>